<feature type="compositionally biased region" description="Basic and acidic residues" evidence="1">
    <location>
        <begin position="385"/>
        <end position="397"/>
    </location>
</feature>
<feature type="compositionally biased region" description="Polar residues" evidence="1">
    <location>
        <begin position="540"/>
        <end position="556"/>
    </location>
</feature>
<dbReference type="STRING" id="27349.A0A0L6UY33"/>
<dbReference type="GO" id="GO:0030036">
    <property type="term" value="P:actin cytoskeleton organization"/>
    <property type="evidence" value="ECO:0007669"/>
    <property type="project" value="TreeGrafter"/>
</dbReference>
<sequence length="701" mass="75427">MVRRSSPLAQSTQPSPANHLPAPSEKDQTHRHPNTPTITSASYRNSSASTVTITSASTPTVPGSITLVPVLHPDDEADEDSDTTSDVDHRPPGHRSTPGTSVDSSTSNFPLPEDSSAASNKTNTAALPDRTHHKHSRHTLTNKLRRALNINALQENIMHDSIPELHPVVTHERLHSSSASIAGVPSSPSITNTGKSGRQPRRFGFLNSKSNSSTDNLSISSTVSSASVMIRKLGNLGKSARSKGVMSLTKIFKDKNDLAAAGESDTDGNKGCSTKPNKKGSAMNQQKNPASISVAQVQAEVDRSLSVEFPGMTPAAAFIHKQKQQYAQQEAAAAAAAAASAATAAAITSASEPLSQTHSSESVKSKSRAGSIGSSGSLTPGTALEARKKMIEKEKEKIKSKKSRKWGFGTGGSISASDDLPASTCVEHPRRSSEHASDAEEAEDWDDNTVRNANVEGLIDPYAGAPRRSVEELRNGNDDDDVDDNEGIDEYDMESLYSSNDGTSSARRSGLKPRPSREAVPKKGILKNAQNFSQERHLSPTLSQPAKPLSGSTTPDRLQPGKVPEESIGLLQLAKQSERPDSVIDFGSQLPNLTLSIAGAEVRDRRATFAQHLSVHTTWPPAIYDRRGELATCNRLTPTLAQRIKEEINAFKMEEMDVHYASRVHTHFFVVSHSFYLSLNSRQLKRKRLFRFGGGGSDILE</sequence>
<reference evidence="2 3" key="1">
    <citation type="submission" date="2015-08" db="EMBL/GenBank/DDBJ databases">
        <title>Next Generation Sequencing and Analysis of the Genome of Puccinia sorghi L Schw, the Causal Agent of Maize Common Rust.</title>
        <authorList>
            <person name="Rochi L."/>
            <person name="Burguener G."/>
            <person name="Darino M."/>
            <person name="Turjanski A."/>
            <person name="Kreff E."/>
            <person name="Dieguez M.J."/>
            <person name="Sacco F."/>
        </authorList>
    </citation>
    <scope>NUCLEOTIDE SEQUENCE [LARGE SCALE GENOMIC DNA]</scope>
    <source>
        <strain evidence="2 3">RO10H11247</strain>
    </source>
</reference>
<dbReference type="OrthoDB" id="5563016at2759"/>
<dbReference type="GO" id="GO:0003779">
    <property type="term" value="F:actin binding"/>
    <property type="evidence" value="ECO:0007669"/>
    <property type="project" value="TreeGrafter"/>
</dbReference>
<feature type="compositionally biased region" description="Low complexity" evidence="1">
    <location>
        <begin position="115"/>
        <end position="126"/>
    </location>
</feature>
<feature type="compositionally biased region" description="Polar residues" evidence="1">
    <location>
        <begin position="496"/>
        <end position="507"/>
    </location>
</feature>
<feature type="region of interest" description="Disordered" evidence="1">
    <location>
        <begin position="260"/>
        <end position="291"/>
    </location>
</feature>
<organism evidence="2 3">
    <name type="scientific">Puccinia sorghi</name>
    <dbReference type="NCBI Taxonomy" id="27349"/>
    <lineage>
        <taxon>Eukaryota</taxon>
        <taxon>Fungi</taxon>
        <taxon>Dikarya</taxon>
        <taxon>Basidiomycota</taxon>
        <taxon>Pucciniomycotina</taxon>
        <taxon>Pucciniomycetes</taxon>
        <taxon>Pucciniales</taxon>
        <taxon>Pucciniaceae</taxon>
        <taxon>Puccinia</taxon>
    </lineage>
</organism>
<dbReference type="VEuPathDB" id="FungiDB:VP01_344g9"/>
<name>A0A0L6UY33_9BASI</name>
<feature type="compositionally biased region" description="Polar residues" evidence="1">
    <location>
        <begin position="282"/>
        <end position="291"/>
    </location>
</feature>
<feature type="compositionally biased region" description="Polar residues" evidence="1">
    <location>
        <begin position="34"/>
        <end position="45"/>
    </location>
</feature>
<keyword evidence="3" id="KW-1185">Reference proteome</keyword>
<evidence type="ECO:0000313" key="2">
    <source>
        <dbReference type="EMBL" id="KNZ52785.1"/>
    </source>
</evidence>
<dbReference type="EMBL" id="LAVV01008446">
    <property type="protein sequence ID" value="KNZ52785.1"/>
    <property type="molecule type" value="Genomic_DNA"/>
</dbReference>
<feature type="region of interest" description="Disordered" evidence="1">
    <location>
        <begin position="1"/>
        <end position="141"/>
    </location>
</feature>
<proteinExistence type="predicted"/>
<evidence type="ECO:0000313" key="3">
    <source>
        <dbReference type="Proteomes" id="UP000037035"/>
    </source>
</evidence>
<feature type="compositionally biased region" description="Low complexity" evidence="1">
    <location>
        <begin position="178"/>
        <end position="190"/>
    </location>
</feature>
<feature type="compositionally biased region" description="Low complexity" evidence="1">
    <location>
        <begin position="207"/>
        <end position="221"/>
    </location>
</feature>
<dbReference type="Proteomes" id="UP000037035">
    <property type="component" value="Unassembled WGS sequence"/>
</dbReference>
<feature type="compositionally biased region" description="Polar residues" evidence="1">
    <location>
        <begin position="97"/>
        <end position="109"/>
    </location>
</feature>
<feature type="compositionally biased region" description="Acidic residues" evidence="1">
    <location>
        <begin position="478"/>
        <end position="493"/>
    </location>
</feature>
<dbReference type="AlphaFoldDB" id="A0A0L6UY33"/>
<gene>
    <name evidence="2" type="ORF">VP01_344g9</name>
</gene>
<dbReference type="PANTHER" id="PTHR12751:SF18">
    <property type="entry name" value="PHOSPHATASE AND ACTIN REGULATOR 1"/>
    <property type="match status" value="1"/>
</dbReference>
<feature type="compositionally biased region" description="Basic and acidic residues" evidence="1">
    <location>
        <begin position="468"/>
        <end position="477"/>
    </location>
</feature>
<feature type="compositionally biased region" description="Basic and acidic residues" evidence="1">
    <location>
        <begin position="427"/>
        <end position="438"/>
    </location>
</feature>
<evidence type="ECO:0000256" key="1">
    <source>
        <dbReference type="SAM" id="MobiDB-lite"/>
    </source>
</evidence>
<accession>A0A0L6UY33</accession>
<feature type="compositionally biased region" description="Basic residues" evidence="1">
    <location>
        <begin position="131"/>
        <end position="141"/>
    </location>
</feature>
<protein>
    <submittedName>
        <fullName evidence="2">Uncharacterized protein</fullName>
    </submittedName>
</protein>
<feature type="region of interest" description="Disordered" evidence="1">
    <location>
        <begin position="178"/>
        <end position="221"/>
    </location>
</feature>
<feature type="region of interest" description="Disordered" evidence="1">
    <location>
        <begin position="350"/>
        <end position="563"/>
    </location>
</feature>
<feature type="compositionally biased region" description="Polar residues" evidence="1">
    <location>
        <begin position="7"/>
        <end position="16"/>
    </location>
</feature>
<feature type="compositionally biased region" description="Low complexity" evidence="1">
    <location>
        <begin position="46"/>
        <end position="62"/>
    </location>
</feature>
<feature type="compositionally biased region" description="Acidic residues" evidence="1">
    <location>
        <begin position="75"/>
        <end position="85"/>
    </location>
</feature>
<feature type="compositionally biased region" description="Polar residues" evidence="1">
    <location>
        <begin position="352"/>
        <end position="362"/>
    </location>
</feature>
<dbReference type="PANTHER" id="PTHR12751">
    <property type="entry name" value="PHOSPHATASE AND ACTIN REGULATOR PHACTR"/>
    <property type="match status" value="1"/>
</dbReference>
<comment type="caution">
    <text evidence="2">The sequence shown here is derived from an EMBL/GenBank/DDBJ whole genome shotgun (WGS) entry which is preliminary data.</text>
</comment>